<keyword evidence="3" id="KW-1185">Reference proteome</keyword>
<feature type="compositionally biased region" description="Polar residues" evidence="1">
    <location>
        <begin position="43"/>
        <end position="53"/>
    </location>
</feature>
<dbReference type="EMBL" id="AGNL01002422">
    <property type="protein sequence ID" value="EJK76237.1"/>
    <property type="molecule type" value="Genomic_DNA"/>
</dbReference>
<protein>
    <submittedName>
        <fullName evidence="2">Uncharacterized protein</fullName>
    </submittedName>
</protein>
<dbReference type="Proteomes" id="UP000266841">
    <property type="component" value="Unassembled WGS sequence"/>
</dbReference>
<accession>K0TQL1</accession>
<evidence type="ECO:0000313" key="2">
    <source>
        <dbReference type="EMBL" id="EJK76237.1"/>
    </source>
</evidence>
<feature type="region of interest" description="Disordered" evidence="1">
    <location>
        <begin position="1"/>
        <end position="68"/>
    </location>
</feature>
<organism evidence="2 3">
    <name type="scientific">Thalassiosira oceanica</name>
    <name type="common">Marine diatom</name>
    <dbReference type="NCBI Taxonomy" id="159749"/>
    <lineage>
        <taxon>Eukaryota</taxon>
        <taxon>Sar</taxon>
        <taxon>Stramenopiles</taxon>
        <taxon>Ochrophyta</taxon>
        <taxon>Bacillariophyta</taxon>
        <taxon>Coscinodiscophyceae</taxon>
        <taxon>Thalassiosirophycidae</taxon>
        <taxon>Thalassiosirales</taxon>
        <taxon>Thalassiosiraceae</taxon>
        <taxon>Thalassiosira</taxon>
    </lineage>
</organism>
<feature type="region of interest" description="Disordered" evidence="1">
    <location>
        <begin position="85"/>
        <end position="126"/>
    </location>
</feature>
<evidence type="ECO:0000313" key="3">
    <source>
        <dbReference type="Proteomes" id="UP000266841"/>
    </source>
</evidence>
<evidence type="ECO:0000256" key="1">
    <source>
        <dbReference type="SAM" id="MobiDB-lite"/>
    </source>
</evidence>
<gene>
    <name evidence="2" type="ORF">THAOC_02014</name>
</gene>
<feature type="non-terminal residue" evidence="2">
    <location>
        <position position="126"/>
    </location>
</feature>
<sequence length="126" mass="13386">MAMEEERGMARQVDGPAEPGEETEAYPPREDIPESEFVDASVLSGSPSTTSDAGGTGRGSDRVSRLHRTVAPVPVVRLVHQLGVVPQAVGRQRRPGGGADARHGRPVLRGDVQGGDESRGPQRLRD</sequence>
<proteinExistence type="predicted"/>
<dbReference type="AlphaFoldDB" id="K0TQL1"/>
<comment type="caution">
    <text evidence="2">The sequence shown here is derived from an EMBL/GenBank/DDBJ whole genome shotgun (WGS) entry which is preliminary data.</text>
</comment>
<name>K0TQL1_THAOC</name>
<reference evidence="2 3" key="1">
    <citation type="journal article" date="2012" name="Genome Biol.">
        <title>Genome and low-iron response of an oceanic diatom adapted to chronic iron limitation.</title>
        <authorList>
            <person name="Lommer M."/>
            <person name="Specht M."/>
            <person name="Roy A.S."/>
            <person name="Kraemer L."/>
            <person name="Andreson R."/>
            <person name="Gutowska M.A."/>
            <person name="Wolf J."/>
            <person name="Bergner S.V."/>
            <person name="Schilhabel M.B."/>
            <person name="Klostermeier U.C."/>
            <person name="Beiko R.G."/>
            <person name="Rosenstiel P."/>
            <person name="Hippler M."/>
            <person name="Laroche J."/>
        </authorList>
    </citation>
    <scope>NUCLEOTIDE SEQUENCE [LARGE SCALE GENOMIC DNA]</scope>
    <source>
        <strain evidence="2 3">CCMP1005</strain>
    </source>
</reference>
<feature type="compositionally biased region" description="Basic and acidic residues" evidence="1">
    <location>
        <begin position="116"/>
        <end position="126"/>
    </location>
</feature>